<evidence type="ECO:0000313" key="13">
    <source>
        <dbReference type="Proteomes" id="UP001279410"/>
    </source>
</evidence>
<dbReference type="GO" id="GO:0000978">
    <property type="term" value="F:RNA polymerase II cis-regulatory region sequence-specific DNA binding"/>
    <property type="evidence" value="ECO:0007669"/>
    <property type="project" value="TreeGrafter"/>
</dbReference>
<evidence type="ECO:0000256" key="2">
    <source>
        <dbReference type="ARBA" id="ARBA00022723"/>
    </source>
</evidence>
<evidence type="ECO:0000256" key="1">
    <source>
        <dbReference type="ARBA" id="ARBA00004123"/>
    </source>
</evidence>
<feature type="region of interest" description="Disordered" evidence="10">
    <location>
        <begin position="16"/>
        <end position="44"/>
    </location>
</feature>
<organism evidence="12 13">
    <name type="scientific">Lates japonicus</name>
    <name type="common">Japanese lates</name>
    <dbReference type="NCBI Taxonomy" id="270547"/>
    <lineage>
        <taxon>Eukaryota</taxon>
        <taxon>Metazoa</taxon>
        <taxon>Chordata</taxon>
        <taxon>Craniata</taxon>
        <taxon>Vertebrata</taxon>
        <taxon>Euteleostomi</taxon>
        <taxon>Actinopterygii</taxon>
        <taxon>Neopterygii</taxon>
        <taxon>Teleostei</taxon>
        <taxon>Neoteleostei</taxon>
        <taxon>Acanthomorphata</taxon>
        <taxon>Carangaria</taxon>
        <taxon>Carangaria incertae sedis</taxon>
        <taxon>Centropomidae</taxon>
        <taxon>Lates</taxon>
    </lineage>
</organism>
<keyword evidence="8" id="KW-0539">Nucleus</keyword>
<keyword evidence="2" id="KW-0479">Metal-binding</keyword>
<comment type="caution">
    <text evidence="12">The sequence shown here is derived from an EMBL/GenBank/DDBJ whole genome shotgun (WGS) entry which is preliminary data.</text>
</comment>
<keyword evidence="13" id="KW-1185">Reference proteome</keyword>
<dbReference type="FunFam" id="3.30.160.60:FF:000208">
    <property type="entry name" value="zinc finger protein Gfi-1b"/>
    <property type="match status" value="1"/>
</dbReference>
<keyword evidence="5" id="KW-0862">Zinc</keyword>
<dbReference type="PANTHER" id="PTHR23235:SF142">
    <property type="entry name" value="ZINC FINGER PROTEIN 384"/>
    <property type="match status" value="1"/>
</dbReference>
<dbReference type="GO" id="GO:0008270">
    <property type="term" value="F:zinc ion binding"/>
    <property type="evidence" value="ECO:0007669"/>
    <property type="project" value="UniProtKB-KW"/>
</dbReference>
<dbReference type="GO" id="GO:0000981">
    <property type="term" value="F:DNA-binding transcription factor activity, RNA polymerase II-specific"/>
    <property type="evidence" value="ECO:0007669"/>
    <property type="project" value="TreeGrafter"/>
</dbReference>
<dbReference type="FunFam" id="3.30.160.60:FF:000245">
    <property type="entry name" value="zinc finger protein Gfi-1"/>
    <property type="match status" value="1"/>
</dbReference>
<dbReference type="Gene3D" id="3.30.160.60">
    <property type="entry name" value="Classic Zinc Finger"/>
    <property type="match status" value="4"/>
</dbReference>
<feature type="domain" description="C2H2-type" evidence="11">
    <location>
        <begin position="353"/>
        <end position="380"/>
    </location>
</feature>
<dbReference type="InterPro" id="IPR013087">
    <property type="entry name" value="Znf_C2H2_type"/>
</dbReference>
<name>A0AAD3MV11_LATJO</name>
<dbReference type="PROSITE" id="PS00028">
    <property type="entry name" value="ZINC_FINGER_C2H2_1"/>
    <property type="match status" value="3"/>
</dbReference>
<feature type="domain" description="C2H2-type" evidence="11">
    <location>
        <begin position="381"/>
        <end position="408"/>
    </location>
</feature>
<keyword evidence="3" id="KW-0677">Repeat</keyword>
<dbReference type="Proteomes" id="UP001279410">
    <property type="component" value="Unassembled WGS sequence"/>
</dbReference>
<evidence type="ECO:0000256" key="4">
    <source>
        <dbReference type="ARBA" id="ARBA00022771"/>
    </source>
</evidence>
<evidence type="ECO:0000256" key="6">
    <source>
        <dbReference type="ARBA" id="ARBA00023015"/>
    </source>
</evidence>
<dbReference type="PROSITE" id="PS50157">
    <property type="entry name" value="ZINC_FINGER_C2H2_2"/>
    <property type="match status" value="4"/>
</dbReference>
<evidence type="ECO:0000256" key="8">
    <source>
        <dbReference type="ARBA" id="ARBA00023242"/>
    </source>
</evidence>
<dbReference type="InterPro" id="IPR036236">
    <property type="entry name" value="Znf_C2H2_sf"/>
</dbReference>
<comment type="subcellular location">
    <subcellularLocation>
        <location evidence="1">Nucleus</location>
    </subcellularLocation>
</comment>
<feature type="domain" description="C2H2-type" evidence="11">
    <location>
        <begin position="409"/>
        <end position="436"/>
    </location>
</feature>
<keyword evidence="6" id="KW-0805">Transcription regulation</keyword>
<proteinExistence type="predicted"/>
<dbReference type="EMBL" id="BRZM01000041">
    <property type="protein sequence ID" value="GLD60367.1"/>
    <property type="molecule type" value="Genomic_DNA"/>
</dbReference>
<gene>
    <name evidence="12" type="ORF">AKAME5_001227200</name>
</gene>
<reference evidence="12" key="1">
    <citation type="submission" date="2022-08" db="EMBL/GenBank/DDBJ databases">
        <title>Genome sequencing of akame (Lates japonicus).</title>
        <authorList>
            <person name="Hashiguchi Y."/>
            <person name="Takahashi H."/>
        </authorList>
    </citation>
    <scope>NUCLEOTIDE SEQUENCE</scope>
    <source>
        <strain evidence="12">Kochi</strain>
    </source>
</reference>
<dbReference type="SMART" id="SM00355">
    <property type="entry name" value="ZnF_C2H2"/>
    <property type="match status" value="4"/>
</dbReference>
<accession>A0AAD3MV11</accession>
<keyword evidence="4 9" id="KW-0863">Zinc-finger</keyword>
<dbReference type="AlphaFoldDB" id="A0AAD3MV11"/>
<dbReference type="Pfam" id="PF00096">
    <property type="entry name" value="zf-C2H2"/>
    <property type="match status" value="3"/>
</dbReference>
<dbReference type="PANTHER" id="PTHR23235">
    <property type="entry name" value="KRUEPPEL-LIKE TRANSCRIPTION FACTOR"/>
    <property type="match status" value="1"/>
</dbReference>
<protein>
    <submittedName>
        <fullName evidence="12">Zinc finger protein Gfi-1b-like isoform X2</fullName>
    </submittedName>
</protein>
<evidence type="ECO:0000256" key="3">
    <source>
        <dbReference type="ARBA" id="ARBA00022737"/>
    </source>
</evidence>
<evidence type="ECO:0000259" key="11">
    <source>
        <dbReference type="PROSITE" id="PS50157"/>
    </source>
</evidence>
<evidence type="ECO:0000256" key="7">
    <source>
        <dbReference type="ARBA" id="ARBA00023163"/>
    </source>
</evidence>
<keyword evidence="7" id="KW-0804">Transcription</keyword>
<dbReference type="FunFam" id="3.30.160.60:FF:001289">
    <property type="entry name" value="Zinc finger protein 574"/>
    <property type="match status" value="1"/>
</dbReference>
<dbReference type="SUPFAM" id="SSF57667">
    <property type="entry name" value="beta-beta-alpha zinc fingers"/>
    <property type="match status" value="2"/>
</dbReference>
<evidence type="ECO:0000256" key="9">
    <source>
        <dbReference type="PROSITE-ProRule" id="PRU00042"/>
    </source>
</evidence>
<sequence length="441" mass="49773">MEDYRSPFQVPRKAVFYHHQGNKKPLNPPKQVRHKATEPTSPSQLPALLSSALLDSPWEKVASPPPHQPQCCDMPLFMHIKANSAPFYAAHARIDGCEKEKKRTLSAARTQETLSTFSCATQSYLCAMPRSFLVKSKRTHLLGPSKFSFRQQSQSQTDAEQTVQRVIGQDMKHPEDAVQPLTPTLGVKDLLAEACSPWDGMEVRFNSAPMDDLWTSAKVPMETRDTPLSVSPWSPDRHPASERERELERLVYMLLNHTSHTDLKSPNSQCPLCEKSLSEVLLSGGLQAHIRNNLSVPLTRSPIGPDLPFGFRAVSNYGRAKERSFGCKVCGKVFKRSSTLSTHLLIHSDTRPYPCQYCGKRFHQKSDMKKHTFIHTGEKPHVCKVCGKGFSQSSNLITHSRKHSSYKPFSCPHCQNTFQRRVDLQHHQETQCGYGNLYTPN</sequence>
<evidence type="ECO:0000256" key="10">
    <source>
        <dbReference type="SAM" id="MobiDB-lite"/>
    </source>
</evidence>
<feature type="domain" description="C2H2-type" evidence="11">
    <location>
        <begin position="325"/>
        <end position="352"/>
    </location>
</feature>
<evidence type="ECO:0000256" key="5">
    <source>
        <dbReference type="ARBA" id="ARBA00022833"/>
    </source>
</evidence>
<evidence type="ECO:0000313" key="12">
    <source>
        <dbReference type="EMBL" id="GLD60367.1"/>
    </source>
</evidence>
<dbReference type="GO" id="GO:0005634">
    <property type="term" value="C:nucleus"/>
    <property type="evidence" value="ECO:0007669"/>
    <property type="project" value="UniProtKB-SubCell"/>
</dbReference>